<organism evidence="6 7">
    <name type="scientific">Pseudonocardia alni subsp. carboxydivorans</name>
    <dbReference type="NCBI Taxonomy" id="415010"/>
    <lineage>
        <taxon>Bacteria</taxon>
        <taxon>Bacillati</taxon>
        <taxon>Actinomycetota</taxon>
        <taxon>Actinomycetes</taxon>
        <taxon>Pseudonocardiales</taxon>
        <taxon>Pseudonocardiaceae</taxon>
        <taxon>Pseudonocardia</taxon>
    </lineage>
</organism>
<dbReference type="Pfam" id="PF11856">
    <property type="entry name" value="DUF3376"/>
    <property type="match status" value="1"/>
</dbReference>
<name>A0ABU9AM39_PSEA5</name>
<evidence type="ECO:0000256" key="4">
    <source>
        <dbReference type="SAM" id="Phobius"/>
    </source>
</evidence>
<dbReference type="InterPro" id="IPR016035">
    <property type="entry name" value="Acyl_Trfase/lysoPLipase"/>
</dbReference>
<feature type="transmembrane region" description="Helical" evidence="4">
    <location>
        <begin position="1090"/>
        <end position="1108"/>
    </location>
</feature>
<feature type="transmembrane region" description="Helical" evidence="4">
    <location>
        <begin position="976"/>
        <end position="997"/>
    </location>
</feature>
<dbReference type="PROSITE" id="PS51635">
    <property type="entry name" value="PNPLA"/>
    <property type="match status" value="1"/>
</dbReference>
<reference evidence="6 7" key="1">
    <citation type="submission" date="2024-03" db="EMBL/GenBank/DDBJ databases">
        <title>Draft genome sequence of Pseudonocardia carboxydivorans JCM 14827.</title>
        <authorList>
            <person name="Duangmal K."/>
        </authorList>
    </citation>
    <scope>NUCLEOTIDE SEQUENCE [LARGE SCALE GENOMIC DNA]</scope>
    <source>
        <strain evidence="6 7">JCM 14827</strain>
    </source>
</reference>
<keyword evidence="4" id="KW-0812">Transmembrane</keyword>
<evidence type="ECO:0000256" key="3">
    <source>
        <dbReference type="SAM" id="MobiDB-lite"/>
    </source>
</evidence>
<feature type="active site" description="Proton acceptor" evidence="2">
    <location>
        <position position="296"/>
    </location>
</feature>
<evidence type="ECO:0000256" key="1">
    <source>
        <dbReference type="ARBA" id="ARBA00023098"/>
    </source>
</evidence>
<accession>A0ABU9AM39</accession>
<sequence>MTPGTPAAADEPVLRLALAMRGGVSLAVWIGGAVAELDLLRRAGGAASPPPGQAGVVGAARERVALYRDLLAIAGYSGVEIDVLAGASAGGLNAVLYGVAQSTRTPVDGLRDVWIELGDLGRLLQRPRWGRRSGTRVRRPSVLRGDGYFLRNLHAHLHRMTATPGCGPPAPKHLAISLSATLLPDPDSCEPPASAAAGFHFVGRPAGQHNWMSDLPARGAGTHDLATRQRLERLALAGRSTSSFPYAFEPTRILSVEDHIRSWRSPTVAGRRRPDMSGAFSEVHEGAGGTPFRVADGGLLDNIPIERALHAIALAPATCRTVRRLVYLDPDPSEAAEPRIRLRHGHAPDPAYEGLPAALSALRLRGGQETAERDRAGADLHNDRVSRHHAAIRALAAAGGATGARPIGRSVLTAYARHRAVRDADRLGTVLRSGQQAVMAMVWTATVPRAPELAGARLHDSLAAEYVRDPAAVGTDLTAVVDTAAFLIGWARATTDPPPGAKGLAYQLLTTASAFRDRADLVFCRALTERGGTTATALARSRAAAAPALPDGVGPSWTGVVDAAFYDALARLLTDTALARQDPHGTLAGDLWAELQLVWTWLWEGPVPTESPYCELAGAWTCGAPPVADLGPLLAAAGGLPGTVDIIDHVTISGDEPSPCEHLFASTRRHIVSAAATSMLRGRLPHVRPRRLDARWKLAGNALANFSGFLSGRWRANDWMWGRADVAAALPRILLADVDPASPQIAARLGALVPENARTGRTPQALLDEAVARAGARLQQSVLVTELPAVASVPDVVAPDAAHRDGPPPPDPPAGGSPSTHAAGHTVGCERWSSLAPSYRGRLTMRVALAVYATLWPRRWHVGAVVGRLVLGAARPLVLVLALAGNPPRFLLLLSVPLAATAVLSSQEHPTSSPEAWAWVLLAGAAAATTLTAWWCGLARYRFALVRSRAPVEDDFFTDAVTLGVHRVEWMTRGCVAAAAATTALAVAVVTGAVSSGPATAEIPRAVVLLGVVTTLPLVIHARTRRLGGPAPISRGRWESVLLGAAVVLCLGVTVLGMPWGPSADTAWTSVSVAAVLAALATYDWVHPAGTVAAVLLAAGGTALVGRVEGWGFLSTGTAGVALLPALAAIAALLIVSTFSPTRGEDPDGEED</sequence>
<evidence type="ECO:0000259" key="5">
    <source>
        <dbReference type="PROSITE" id="PS51635"/>
    </source>
</evidence>
<dbReference type="InterPro" id="IPR002641">
    <property type="entry name" value="PNPLA_dom"/>
</dbReference>
<dbReference type="Gene3D" id="3.40.1090.10">
    <property type="entry name" value="Cytosolic phospholipase A2 catalytic domain"/>
    <property type="match status" value="1"/>
</dbReference>
<feature type="short sequence motif" description="GXSXG" evidence="2">
    <location>
        <begin position="86"/>
        <end position="90"/>
    </location>
</feature>
<comment type="caution">
    <text evidence="2">Lacks conserved residue(s) required for the propagation of feature annotation.</text>
</comment>
<keyword evidence="4" id="KW-1133">Transmembrane helix</keyword>
<dbReference type="InterPro" id="IPR024282">
    <property type="entry name" value="DUF3376"/>
</dbReference>
<feature type="transmembrane region" description="Helical" evidence="4">
    <location>
        <begin position="918"/>
        <end position="939"/>
    </location>
</feature>
<proteinExistence type="predicted"/>
<dbReference type="Proteomes" id="UP001367513">
    <property type="component" value="Unassembled WGS sequence"/>
</dbReference>
<keyword evidence="1 2" id="KW-0443">Lipid metabolism</keyword>
<feature type="region of interest" description="Disordered" evidence="3">
    <location>
        <begin position="799"/>
        <end position="825"/>
    </location>
</feature>
<comment type="caution">
    <text evidence="6">The sequence shown here is derived from an EMBL/GenBank/DDBJ whole genome shotgun (WGS) entry which is preliminary data.</text>
</comment>
<feature type="short sequence motif" description="DGA/G" evidence="2">
    <location>
        <begin position="296"/>
        <end position="298"/>
    </location>
</feature>
<evidence type="ECO:0000313" key="6">
    <source>
        <dbReference type="EMBL" id="MEK6467263.1"/>
    </source>
</evidence>
<keyword evidence="4" id="KW-0472">Membrane</keyword>
<dbReference type="Pfam" id="PF01734">
    <property type="entry name" value="Patatin"/>
    <property type="match status" value="1"/>
</dbReference>
<dbReference type="EMBL" id="JBBPIX010000023">
    <property type="protein sequence ID" value="MEK6467263.1"/>
    <property type="molecule type" value="Genomic_DNA"/>
</dbReference>
<dbReference type="RefSeq" id="WP_346103992.1">
    <property type="nucleotide sequence ID" value="NZ_BAAAOD010000028.1"/>
</dbReference>
<keyword evidence="7" id="KW-1185">Reference proteome</keyword>
<feature type="transmembrane region" description="Helical" evidence="4">
    <location>
        <begin position="890"/>
        <end position="906"/>
    </location>
</feature>
<keyword evidence="2" id="KW-0378">Hydrolase</keyword>
<keyword evidence="2" id="KW-0442">Lipid degradation</keyword>
<dbReference type="SUPFAM" id="SSF52151">
    <property type="entry name" value="FabD/lysophospholipase-like"/>
    <property type="match status" value="1"/>
</dbReference>
<feature type="domain" description="PNPLA" evidence="5">
    <location>
        <begin position="18"/>
        <end position="309"/>
    </location>
</feature>
<feature type="transmembrane region" description="Helical" evidence="4">
    <location>
        <begin position="1041"/>
        <end position="1060"/>
    </location>
</feature>
<gene>
    <name evidence="6" type="ORF">WG925_26300</name>
</gene>
<evidence type="ECO:0000313" key="7">
    <source>
        <dbReference type="Proteomes" id="UP001367513"/>
    </source>
</evidence>
<evidence type="ECO:0000256" key="2">
    <source>
        <dbReference type="PROSITE-ProRule" id="PRU01161"/>
    </source>
</evidence>
<feature type="transmembrane region" description="Helical" evidence="4">
    <location>
        <begin position="1003"/>
        <end position="1020"/>
    </location>
</feature>
<protein>
    <submittedName>
        <fullName evidence="6">DUF3376 domain-containing protein</fullName>
    </submittedName>
</protein>
<feature type="transmembrane region" description="Helical" evidence="4">
    <location>
        <begin position="860"/>
        <end position="883"/>
    </location>
</feature>
<feature type="transmembrane region" description="Helical" evidence="4">
    <location>
        <begin position="1114"/>
        <end position="1136"/>
    </location>
</feature>
<feature type="active site" description="Nucleophile" evidence="2">
    <location>
        <position position="88"/>
    </location>
</feature>